<comment type="caution">
    <text evidence="1">The sequence shown here is derived from an EMBL/GenBank/DDBJ whole genome shotgun (WGS) entry which is preliminary data.</text>
</comment>
<protein>
    <submittedName>
        <fullName evidence="1">Uncharacterized protein</fullName>
    </submittedName>
</protein>
<reference evidence="1 2" key="1">
    <citation type="submission" date="2024-01" db="EMBL/GenBank/DDBJ databases">
        <title>A draft genome for a cacao thread blight-causing isolate of Paramarasmius palmivorus.</title>
        <authorList>
            <person name="Baruah I.K."/>
            <person name="Bukari Y."/>
            <person name="Amoako-Attah I."/>
            <person name="Meinhardt L.W."/>
            <person name="Bailey B.A."/>
            <person name="Cohen S.P."/>
        </authorList>
    </citation>
    <scope>NUCLEOTIDE SEQUENCE [LARGE SCALE GENOMIC DNA]</scope>
    <source>
        <strain evidence="1 2">GH-12</strain>
    </source>
</reference>
<evidence type="ECO:0000313" key="1">
    <source>
        <dbReference type="EMBL" id="KAK7014101.1"/>
    </source>
</evidence>
<dbReference type="AlphaFoldDB" id="A0AAW0AM07"/>
<dbReference type="EMBL" id="JAYKXP010000374">
    <property type="protein sequence ID" value="KAK7014101.1"/>
    <property type="molecule type" value="Genomic_DNA"/>
</dbReference>
<accession>A0AAW0AM07</accession>
<name>A0AAW0AM07_9AGAR</name>
<gene>
    <name evidence="1" type="ORF">VNI00_019409</name>
</gene>
<sequence>MSRSGALPGPGCIEQCLVLRASREIYYAVGYKGEDPQTLIVYYSDFHLPLVWSYYCSAGLLFDMNQNLKSRINDKDTCDFRWDTQKTKYASGEILLMHQDSDSAKKYVKLSRKYSDAIMLWDDLLQRATPSKERNKLLDNDWKHRAPTCYFWISSSQDPRNNADIFVKAGKGFREDYDEAWERALQDAVEHSLSIWKERNGQQGGKMDLKNRYFSTPANWKSPLDIVLVPHGDWLKCDALVAYAGTTKKDQKFTFSSVRLRDEIKDFDTATWITKDVVKTLAPKFMNPVWQKIADAGDGLLKLSTHPLDLYSTWTRISDVNMLINAQTQGTSTSWTRPFPSRDQVQEFNQKLTGDFARDLVANMLVTSLPLRPGDPLPTRRRMQTKTIMGDSANQWATGTLKWNDGDRIAEWLHREGHRFDQTKADRFSNIIFGTSECNTHMMRAEATLKSLLASKKVAAVRLETKAINSVEMLENITNGVPNVKTTKGTPWWQANDLYCWWIAPQLDYTISFQPKYHDTILSYTTPFKPFHRYRPFRFEVDLDELILVQYLDRYPKPTLVPVDWNPKLNSEYEMTGGISSADEADYLDESEEKGWSEMSIYSDSS</sequence>
<organism evidence="1 2">
    <name type="scientific">Paramarasmius palmivorus</name>
    <dbReference type="NCBI Taxonomy" id="297713"/>
    <lineage>
        <taxon>Eukaryota</taxon>
        <taxon>Fungi</taxon>
        <taxon>Dikarya</taxon>
        <taxon>Basidiomycota</taxon>
        <taxon>Agaricomycotina</taxon>
        <taxon>Agaricomycetes</taxon>
        <taxon>Agaricomycetidae</taxon>
        <taxon>Agaricales</taxon>
        <taxon>Marasmiineae</taxon>
        <taxon>Marasmiaceae</taxon>
        <taxon>Paramarasmius</taxon>
    </lineage>
</organism>
<proteinExistence type="predicted"/>
<keyword evidence="2" id="KW-1185">Reference proteome</keyword>
<dbReference type="Proteomes" id="UP001383192">
    <property type="component" value="Unassembled WGS sequence"/>
</dbReference>
<evidence type="ECO:0000313" key="2">
    <source>
        <dbReference type="Proteomes" id="UP001383192"/>
    </source>
</evidence>